<dbReference type="eggNOG" id="KOG0059">
    <property type="taxonomic scope" value="Eukaryota"/>
</dbReference>
<keyword evidence="6" id="KW-0547">Nucleotide-binding</keyword>
<dbReference type="InterPro" id="IPR027417">
    <property type="entry name" value="P-loop_NTPase"/>
</dbReference>
<accession>A2EHE5</accession>
<keyword evidence="13" id="KW-1185">Reference proteome</keyword>
<dbReference type="PANTHER" id="PTHR19229:SF36">
    <property type="entry name" value="ATP-BINDING CASSETTE SUB-FAMILY A MEMBER 2"/>
    <property type="match status" value="1"/>
</dbReference>
<dbReference type="VEuPathDB" id="TrichDB:TVAGG3_0350260"/>
<evidence type="ECO:0000256" key="4">
    <source>
        <dbReference type="ARBA" id="ARBA00022692"/>
    </source>
</evidence>
<dbReference type="GO" id="GO:0016020">
    <property type="term" value="C:membrane"/>
    <property type="evidence" value="ECO:0007669"/>
    <property type="project" value="UniProtKB-SubCell"/>
</dbReference>
<evidence type="ECO:0000256" key="2">
    <source>
        <dbReference type="ARBA" id="ARBA00008869"/>
    </source>
</evidence>
<dbReference type="STRING" id="5722.A2EHE5"/>
<dbReference type="PROSITE" id="PS00211">
    <property type="entry name" value="ABC_TRANSPORTER_1"/>
    <property type="match status" value="1"/>
</dbReference>
<dbReference type="GO" id="GO:0016887">
    <property type="term" value="F:ATP hydrolysis activity"/>
    <property type="evidence" value="ECO:0007669"/>
    <property type="project" value="InterPro"/>
</dbReference>
<dbReference type="InterPro" id="IPR003439">
    <property type="entry name" value="ABC_transporter-like_ATP-bd"/>
</dbReference>
<evidence type="ECO:0000256" key="7">
    <source>
        <dbReference type="ARBA" id="ARBA00022840"/>
    </source>
</evidence>
<evidence type="ECO:0000256" key="8">
    <source>
        <dbReference type="ARBA" id="ARBA00022989"/>
    </source>
</evidence>
<dbReference type="InterPro" id="IPR026082">
    <property type="entry name" value="ABCA"/>
</dbReference>
<evidence type="ECO:0000313" key="13">
    <source>
        <dbReference type="Proteomes" id="UP000001542"/>
    </source>
</evidence>
<feature type="transmembrane region" description="Helical" evidence="10">
    <location>
        <begin position="358"/>
        <end position="375"/>
    </location>
</feature>
<dbReference type="AlphaFoldDB" id="A2EHE5"/>
<dbReference type="CDD" id="cd03263">
    <property type="entry name" value="ABC_subfamily_A"/>
    <property type="match status" value="1"/>
</dbReference>
<organism evidence="12 13">
    <name type="scientific">Trichomonas vaginalis (strain ATCC PRA-98 / G3)</name>
    <dbReference type="NCBI Taxonomy" id="412133"/>
    <lineage>
        <taxon>Eukaryota</taxon>
        <taxon>Metamonada</taxon>
        <taxon>Parabasalia</taxon>
        <taxon>Trichomonadida</taxon>
        <taxon>Trichomonadidae</taxon>
        <taxon>Trichomonas</taxon>
    </lineage>
</organism>
<dbReference type="InterPro" id="IPR017871">
    <property type="entry name" value="ABC_transporter-like_CS"/>
</dbReference>
<evidence type="ECO:0000256" key="1">
    <source>
        <dbReference type="ARBA" id="ARBA00004141"/>
    </source>
</evidence>
<dbReference type="GO" id="GO:0042626">
    <property type="term" value="F:ATPase-coupled transmembrane transporter activity"/>
    <property type="evidence" value="ECO:0000318"/>
    <property type="project" value="GO_Central"/>
</dbReference>
<proteinExistence type="inferred from homology"/>
<sequence>MKMSRVSSDDDLEIKGGQWSQRNPTFYKQFSSLLRRSMLIKIRDWSSIVAEVISVVIIVFMVVFWRMSRSPNEEIKNPAVQTSDEMFGSTIVDYMKVSALGGGGNFAAAPNNDHTKKMINDYWNSRTISIYDSTGKVTDEVNLSKMFTYLSSLEDFPENFQSTDKSSIGVYLANADEDGYYRNMTTNLLHNNDFASMFTSMSDMAANFAFEMTGKSLTEAFTAYNAKLQAYIDSLPADKAELKENLTKELLTIPTDGYTSPNIGGLVMSRPKTTTSLPLNLAMAFFSSIPCIISAMPDLSLILEDKESHMMTFIFLMGASESSYYLVAILTTFLTCIIPYIIISIIFSAFAVMKRTNFLLVFILSILFIISYIQFQNFLSTFFKKKGSGRVITVVFLILVIFFGYLNNQFTRKASSGVKHIFSIIPFEAWELAVDVMFEEVRNSRPPLGWGDVGRNDLSYPLWYAFLWFILDTFIWGGLFILFNATMDRGFGAPPLRWTDIFHLNFKGKEEIKLEDISDNKSLIKVDNLTKIYPTQRNKNKPAIDDISFDIKKGEIIVMIGPNGAGKSSIINVVSGALPATKGTMSLGNKPATDRFGGIQNCLGIVFQDNVIYKLLSIREHLEIFGRIRGIDEYTLQNSIDFFADNLQLREMLPNRAGDLSGGQKRKLCIALSLLGNPPIIMMDEPTAGVDVQARQLIWKTISTLKESTCIITTHALEEAEAVSSRMFVISGGKVPFSGTSTELRSKFKCGYLLRLDCEPEKMSKILKTCKEFIKEATMLEERDDTICVPVNKNIGKLLKHLDANKESPGIDKYSFSVEQLEDVLLRILEHN</sequence>
<dbReference type="RefSeq" id="XP_001320146.1">
    <property type="nucleotide sequence ID" value="XM_001320111.1"/>
</dbReference>
<evidence type="ECO:0000256" key="9">
    <source>
        <dbReference type="ARBA" id="ARBA00023136"/>
    </source>
</evidence>
<reference evidence="12" key="2">
    <citation type="journal article" date="2007" name="Science">
        <title>Draft genome sequence of the sexually transmitted pathogen Trichomonas vaginalis.</title>
        <authorList>
            <person name="Carlton J.M."/>
            <person name="Hirt R.P."/>
            <person name="Silva J.C."/>
            <person name="Delcher A.L."/>
            <person name="Schatz M."/>
            <person name="Zhao Q."/>
            <person name="Wortman J.R."/>
            <person name="Bidwell S.L."/>
            <person name="Alsmark U.C.M."/>
            <person name="Besteiro S."/>
            <person name="Sicheritz-Ponten T."/>
            <person name="Noel C.J."/>
            <person name="Dacks J.B."/>
            <person name="Foster P.G."/>
            <person name="Simillion C."/>
            <person name="Van de Peer Y."/>
            <person name="Miranda-Saavedra D."/>
            <person name="Barton G.J."/>
            <person name="Westrop G.D."/>
            <person name="Mueller S."/>
            <person name="Dessi D."/>
            <person name="Fiori P.L."/>
            <person name="Ren Q."/>
            <person name="Paulsen I."/>
            <person name="Zhang H."/>
            <person name="Bastida-Corcuera F.D."/>
            <person name="Simoes-Barbosa A."/>
            <person name="Brown M.T."/>
            <person name="Hayes R.D."/>
            <person name="Mukherjee M."/>
            <person name="Okumura C.Y."/>
            <person name="Schneider R."/>
            <person name="Smith A.J."/>
            <person name="Vanacova S."/>
            <person name="Villalvazo M."/>
            <person name="Haas B.J."/>
            <person name="Pertea M."/>
            <person name="Feldblyum T.V."/>
            <person name="Utterback T.R."/>
            <person name="Shu C.L."/>
            <person name="Osoegawa K."/>
            <person name="de Jong P.J."/>
            <person name="Hrdy I."/>
            <person name="Horvathova L."/>
            <person name="Zubacova Z."/>
            <person name="Dolezal P."/>
            <person name="Malik S.B."/>
            <person name="Logsdon J.M. Jr."/>
            <person name="Henze K."/>
            <person name="Gupta A."/>
            <person name="Wang C.C."/>
            <person name="Dunne R.L."/>
            <person name="Upcroft J.A."/>
            <person name="Upcroft P."/>
            <person name="White O."/>
            <person name="Salzberg S.L."/>
            <person name="Tang P."/>
            <person name="Chiu C.-H."/>
            <person name="Lee Y.-S."/>
            <person name="Embley T.M."/>
            <person name="Coombs G.H."/>
            <person name="Mottram J.C."/>
            <person name="Tachezy J."/>
            <person name="Fraser-Liggett C.M."/>
            <person name="Johnson P.J."/>
        </authorList>
    </citation>
    <scope>NUCLEOTIDE SEQUENCE [LARGE SCALE GENOMIC DNA]</scope>
    <source>
        <strain evidence="12">G3</strain>
    </source>
</reference>
<protein>
    <submittedName>
        <fullName evidence="12">ABC transporter family protein</fullName>
    </submittedName>
</protein>
<evidence type="ECO:0000259" key="11">
    <source>
        <dbReference type="PROSITE" id="PS50893"/>
    </source>
</evidence>
<evidence type="ECO:0000256" key="5">
    <source>
        <dbReference type="ARBA" id="ARBA00022737"/>
    </source>
</evidence>
<dbReference type="GO" id="GO:0006869">
    <property type="term" value="P:lipid transport"/>
    <property type="evidence" value="ECO:0000318"/>
    <property type="project" value="GO_Central"/>
</dbReference>
<keyword evidence="3" id="KW-0813">Transport</keyword>
<dbReference type="SUPFAM" id="SSF52540">
    <property type="entry name" value="P-loop containing nucleoside triphosphate hydrolases"/>
    <property type="match status" value="1"/>
</dbReference>
<keyword evidence="4 10" id="KW-0812">Transmembrane</keyword>
<feature type="transmembrane region" description="Helical" evidence="10">
    <location>
        <begin position="462"/>
        <end position="483"/>
    </location>
</feature>
<dbReference type="Pfam" id="PF00005">
    <property type="entry name" value="ABC_tran"/>
    <property type="match status" value="1"/>
</dbReference>
<keyword evidence="7" id="KW-0067">ATP-binding</keyword>
<dbReference type="SMART" id="SM00382">
    <property type="entry name" value="AAA"/>
    <property type="match status" value="1"/>
</dbReference>
<gene>
    <name evidence="12" type="ORF">TVAG_064710</name>
</gene>
<dbReference type="KEGG" id="tva:4765819"/>
<feature type="transmembrane region" description="Helical" evidence="10">
    <location>
        <begin position="281"/>
        <end position="303"/>
    </location>
</feature>
<dbReference type="GO" id="GO:0005319">
    <property type="term" value="F:lipid transporter activity"/>
    <property type="evidence" value="ECO:0000318"/>
    <property type="project" value="GO_Central"/>
</dbReference>
<evidence type="ECO:0000256" key="6">
    <source>
        <dbReference type="ARBA" id="ARBA00022741"/>
    </source>
</evidence>
<evidence type="ECO:0000256" key="10">
    <source>
        <dbReference type="SAM" id="Phobius"/>
    </source>
</evidence>
<keyword evidence="5" id="KW-0677">Repeat</keyword>
<dbReference type="Proteomes" id="UP000001542">
    <property type="component" value="Unassembled WGS sequence"/>
</dbReference>
<dbReference type="PROSITE" id="PS50893">
    <property type="entry name" value="ABC_TRANSPORTER_2"/>
    <property type="match status" value="1"/>
</dbReference>
<evidence type="ECO:0000313" key="12">
    <source>
        <dbReference type="EMBL" id="EAY07923.1"/>
    </source>
</evidence>
<dbReference type="Gene3D" id="3.40.50.300">
    <property type="entry name" value="P-loop containing nucleotide triphosphate hydrolases"/>
    <property type="match status" value="1"/>
</dbReference>
<dbReference type="FunFam" id="3.40.50.300:FF:001873">
    <property type="entry name" value="ABC transporter family protein"/>
    <property type="match status" value="1"/>
</dbReference>
<comment type="subcellular location">
    <subcellularLocation>
        <location evidence="1">Membrane</location>
        <topology evidence="1">Multi-pass membrane protein</topology>
    </subcellularLocation>
</comment>
<dbReference type="GO" id="GO:0140359">
    <property type="term" value="F:ABC-type transporter activity"/>
    <property type="evidence" value="ECO:0007669"/>
    <property type="project" value="InterPro"/>
</dbReference>
<dbReference type="InterPro" id="IPR003593">
    <property type="entry name" value="AAA+_ATPase"/>
</dbReference>
<comment type="similarity">
    <text evidence="2">Belongs to the ABC transporter superfamily. ABCA family.</text>
</comment>
<feature type="transmembrane region" description="Helical" evidence="10">
    <location>
        <begin position="45"/>
        <end position="65"/>
    </location>
</feature>
<dbReference type="SMR" id="A2EHE5"/>
<feature type="transmembrane region" description="Helical" evidence="10">
    <location>
        <begin position="324"/>
        <end position="352"/>
    </location>
</feature>
<name>A2EHE5_TRIV3</name>
<dbReference type="VEuPathDB" id="TrichDB:TVAG_064710"/>
<keyword evidence="8 10" id="KW-1133">Transmembrane helix</keyword>
<dbReference type="InterPro" id="IPR013525">
    <property type="entry name" value="ABC2_TM"/>
</dbReference>
<dbReference type="GO" id="GO:0005524">
    <property type="term" value="F:ATP binding"/>
    <property type="evidence" value="ECO:0007669"/>
    <property type="project" value="UniProtKB-KW"/>
</dbReference>
<dbReference type="PANTHER" id="PTHR19229">
    <property type="entry name" value="ATP-BINDING CASSETTE TRANSPORTER SUBFAMILY A ABCA"/>
    <property type="match status" value="1"/>
</dbReference>
<dbReference type="InParanoid" id="A2EHE5"/>
<keyword evidence="9 10" id="KW-0472">Membrane</keyword>
<feature type="transmembrane region" description="Helical" evidence="10">
    <location>
        <begin position="387"/>
        <end position="406"/>
    </location>
</feature>
<dbReference type="EMBL" id="DS113389">
    <property type="protein sequence ID" value="EAY07923.1"/>
    <property type="molecule type" value="Genomic_DNA"/>
</dbReference>
<dbReference type="Pfam" id="PF12698">
    <property type="entry name" value="ABC2_membrane_3"/>
    <property type="match status" value="1"/>
</dbReference>
<feature type="domain" description="ABC transporter" evidence="11">
    <location>
        <begin position="524"/>
        <end position="757"/>
    </location>
</feature>
<reference evidence="12" key="1">
    <citation type="submission" date="2006-10" db="EMBL/GenBank/DDBJ databases">
        <authorList>
            <person name="Amadeo P."/>
            <person name="Zhao Q."/>
            <person name="Wortman J."/>
            <person name="Fraser-Liggett C."/>
            <person name="Carlton J."/>
        </authorList>
    </citation>
    <scope>NUCLEOTIDE SEQUENCE</scope>
    <source>
        <strain evidence="12">G3</strain>
    </source>
</reference>
<dbReference type="OrthoDB" id="10255969at2759"/>
<evidence type="ECO:0000256" key="3">
    <source>
        <dbReference type="ARBA" id="ARBA00022448"/>
    </source>
</evidence>